<dbReference type="KEGG" id="lbc:LACBIDRAFT_305349"/>
<keyword evidence="2" id="KW-1185">Reference proteome</keyword>
<dbReference type="GeneID" id="6070807"/>
<accession>B0CU07</accession>
<evidence type="ECO:0000313" key="2">
    <source>
        <dbReference type="Proteomes" id="UP000001194"/>
    </source>
</evidence>
<protein>
    <submittedName>
        <fullName evidence="1">Predicted protein</fullName>
    </submittedName>
</protein>
<dbReference type="InParanoid" id="B0CU07"/>
<dbReference type="HOGENOM" id="CLU_2996850_0_0_1"/>
<dbReference type="Proteomes" id="UP000001194">
    <property type="component" value="Unassembled WGS sequence"/>
</dbReference>
<dbReference type="RefSeq" id="XP_001874566.1">
    <property type="nucleotide sequence ID" value="XM_001874531.1"/>
</dbReference>
<evidence type="ECO:0000313" key="1">
    <source>
        <dbReference type="EMBL" id="EDR14007.1"/>
    </source>
</evidence>
<proteinExistence type="predicted"/>
<dbReference type="EMBL" id="DS547092">
    <property type="protein sequence ID" value="EDR14007.1"/>
    <property type="molecule type" value="Genomic_DNA"/>
</dbReference>
<name>B0CU07_LACBS</name>
<gene>
    <name evidence="1" type="ORF">LACBIDRAFT_305349</name>
</gene>
<dbReference type="AlphaFoldDB" id="B0CU07"/>
<reference evidence="1 2" key="1">
    <citation type="journal article" date="2008" name="Nature">
        <title>The genome of Laccaria bicolor provides insights into mycorrhizal symbiosis.</title>
        <authorList>
            <person name="Martin F."/>
            <person name="Aerts A."/>
            <person name="Ahren D."/>
            <person name="Brun A."/>
            <person name="Danchin E.G.J."/>
            <person name="Duchaussoy F."/>
            <person name="Gibon J."/>
            <person name="Kohler A."/>
            <person name="Lindquist E."/>
            <person name="Pereda V."/>
            <person name="Salamov A."/>
            <person name="Shapiro H.J."/>
            <person name="Wuyts J."/>
            <person name="Blaudez D."/>
            <person name="Buee M."/>
            <person name="Brokstein P."/>
            <person name="Canbaeck B."/>
            <person name="Cohen D."/>
            <person name="Courty P.E."/>
            <person name="Coutinho P.M."/>
            <person name="Delaruelle C."/>
            <person name="Detter J.C."/>
            <person name="Deveau A."/>
            <person name="DiFazio S."/>
            <person name="Duplessis S."/>
            <person name="Fraissinet-Tachet L."/>
            <person name="Lucic E."/>
            <person name="Frey-Klett P."/>
            <person name="Fourrey C."/>
            <person name="Feussner I."/>
            <person name="Gay G."/>
            <person name="Grimwood J."/>
            <person name="Hoegger P.J."/>
            <person name="Jain P."/>
            <person name="Kilaru S."/>
            <person name="Labbe J."/>
            <person name="Lin Y.C."/>
            <person name="Legue V."/>
            <person name="Le Tacon F."/>
            <person name="Marmeisse R."/>
            <person name="Melayah D."/>
            <person name="Montanini B."/>
            <person name="Muratet M."/>
            <person name="Nehls U."/>
            <person name="Niculita-Hirzel H."/>
            <person name="Oudot-Le Secq M.P."/>
            <person name="Peter M."/>
            <person name="Quesneville H."/>
            <person name="Rajashekar B."/>
            <person name="Reich M."/>
            <person name="Rouhier N."/>
            <person name="Schmutz J."/>
            <person name="Yin T."/>
            <person name="Chalot M."/>
            <person name="Henrissat B."/>
            <person name="Kuees U."/>
            <person name="Lucas S."/>
            <person name="Van de Peer Y."/>
            <person name="Podila G.K."/>
            <person name="Polle A."/>
            <person name="Pukkila P.J."/>
            <person name="Richardson P.M."/>
            <person name="Rouze P."/>
            <person name="Sanders I.R."/>
            <person name="Stajich J.E."/>
            <person name="Tunlid A."/>
            <person name="Tuskan G."/>
            <person name="Grigoriev I.V."/>
        </authorList>
    </citation>
    <scope>NUCLEOTIDE SEQUENCE [LARGE SCALE GENOMIC DNA]</scope>
    <source>
        <strain evidence="2">S238N-H82 / ATCC MYA-4686</strain>
    </source>
</reference>
<sequence>MTFNGSHVNLCVDSALSAPCRVYSKELIILSYKTAGSRQTRCISTFSKSGHSFLIES</sequence>
<organism evidence="2">
    <name type="scientific">Laccaria bicolor (strain S238N-H82 / ATCC MYA-4686)</name>
    <name type="common">Bicoloured deceiver</name>
    <name type="synonym">Laccaria laccata var. bicolor</name>
    <dbReference type="NCBI Taxonomy" id="486041"/>
    <lineage>
        <taxon>Eukaryota</taxon>
        <taxon>Fungi</taxon>
        <taxon>Dikarya</taxon>
        <taxon>Basidiomycota</taxon>
        <taxon>Agaricomycotina</taxon>
        <taxon>Agaricomycetes</taxon>
        <taxon>Agaricomycetidae</taxon>
        <taxon>Agaricales</taxon>
        <taxon>Agaricineae</taxon>
        <taxon>Hydnangiaceae</taxon>
        <taxon>Laccaria</taxon>
    </lineage>
</organism>